<reference evidence="3" key="1">
    <citation type="journal article" date="2022" name="Int. J. Syst. Evol. Microbiol.">
        <title>Pseudomonas aegrilactucae sp. nov. and Pseudomonas morbosilactucae sp. nov., pathogens causing bacterial rot of lettuce in Japan.</title>
        <authorList>
            <person name="Sawada H."/>
            <person name="Fujikawa T."/>
            <person name="Satou M."/>
        </authorList>
    </citation>
    <scope>NUCLEOTIDE SEQUENCE</scope>
    <source>
        <strain evidence="3">MAFF 301350</strain>
    </source>
</reference>
<dbReference type="InterPro" id="IPR003016">
    <property type="entry name" value="2-oxoA_DH_lipoyl-BS"/>
</dbReference>
<reference evidence="3" key="2">
    <citation type="journal article" date="2023" name="Plant Pathol.">
        <title>Dismantling and reorganizing Pseudomonas marginalis sensu#lato.</title>
        <authorList>
            <person name="Sawada H."/>
            <person name="Fujikawa T."/>
            <person name="Satou M."/>
        </authorList>
    </citation>
    <scope>NUCLEOTIDE SEQUENCE</scope>
    <source>
        <strain evidence="3">MAFF 301350</strain>
    </source>
</reference>
<keyword evidence="3" id="KW-0012">Acyltransferase</keyword>
<feature type="domain" description="Lipoyl-binding" evidence="2">
    <location>
        <begin position="6"/>
        <end position="81"/>
    </location>
</feature>
<dbReference type="PROSITE" id="PS50968">
    <property type="entry name" value="BIOTINYL_LIPOYL"/>
    <property type="match status" value="1"/>
</dbReference>
<accession>A0A9Q2XGC9</accession>
<dbReference type="PANTHER" id="PTHR43798">
    <property type="entry name" value="MONOACYLGLYCEROL LIPASE"/>
    <property type="match status" value="1"/>
</dbReference>
<dbReference type="InterPro" id="IPR000089">
    <property type="entry name" value="Biotin_lipoyl"/>
</dbReference>
<dbReference type="GO" id="GO:0046464">
    <property type="term" value="P:acylglycerol catabolic process"/>
    <property type="evidence" value="ECO:0007669"/>
    <property type="project" value="TreeGrafter"/>
</dbReference>
<dbReference type="GO" id="GO:0047372">
    <property type="term" value="F:monoacylglycerol lipase activity"/>
    <property type="evidence" value="ECO:0007669"/>
    <property type="project" value="TreeGrafter"/>
</dbReference>
<organism evidence="3 4">
    <name type="scientific">Pseudomonas aegrilactucae</name>
    <dbReference type="NCBI Taxonomy" id="2854028"/>
    <lineage>
        <taxon>Bacteria</taxon>
        <taxon>Pseudomonadati</taxon>
        <taxon>Pseudomonadota</taxon>
        <taxon>Gammaproteobacteria</taxon>
        <taxon>Pseudomonadales</taxon>
        <taxon>Pseudomonadaceae</taxon>
        <taxon>Pseudomonas</taxon>
    </lineage>
</organism>
<dbReference type="NCBIfam" id="NF011457">
    <property type="entry name" value="PRK14875.1"/>
    <property type="match status" value="1"/>
</dbReference>
<dbReference type="EMBL" id="JAHTBI010000015">
    <property type="protein sequence ID" value="MBV6286546.1"/>
    <property type="molecule type" value="Genomic_DNA"/>
</dbReference>
<dbReference type="PANTHER" id="PTHR43798:SF33">
    <property type="entry name" value="HYDROLASE, PUTATIVE (AFU_ORTHOLOGUE AFUA_2G14860)-RELATED"/>
    <property type="match status" value="1"/>
</dbReference>
<dbReference type="EC" id="2.3.1.12" evidence="3"/>
<keyword evidence="3" id="KW-0808">Transferase</keyword>
<dbReference type="RefSeq" id="WP_217974212.1">
    <property type="nucleotide sequence ID" value="NZ_JAHTBI010000015.1"/>
</dbReference>
<comment type="caution">
    <text evidence="3">The sequence shown here is derived from an EMBL/GenBank/DDBJ whole genome shotgun (WGS) entry which is preliminary data.</text>
</comment>
<evidence type="ECO:0000313" key="4">
    <source>
        <dbReference type="Proteomes" id="UP001106592"/>
    </source>
</evidence>
<dbReference type="GO" id="GO:0004742">
    <property type="term" value="F:dihydrolipoyllysine-residue acetyltransferase activity"/>
    <property type="evidence" value="ECO:0007669"/>
    <property type="project" value="UniProtKB-EC"/>
</dbReference>
<dbReference type="InterPro" id="IPR000073">
    <property type="entry name" value="AB_hydrolase_1"/>
</dbReference>
<dbReference type="PROSITE" id="PS00189">
    <property type="entry name" value="LIPOYL"/>
    <property type="match status" value="1"/>
</dbReference>
<dbReference type="Pfam" id="PF00561">
    <property type="entry name" value="Abhydrolase_1"/>
    <property type="match status" value="1"/>
</dbReference>
<evidence type="ECO:0000256" key="1">
    <source>
        <dbReference type="ARBA" id="ARBA00001938"/>
    </source>
</evidence>
<name>A0A9Q2XGC9_9PSED</name>
<dbReference type="Pfam" id="PF00364">
    <property type="entry name" value="Biotin_lipoyl"/>
    <property type="match status" value="1"/>
</dbReference>
<sequence length="370" mass="39882">MSQSQIHTLTMPKWGLSMTEGRIDTWLKQEGEHISKGDEVLDVETDKISSSVEAPFSGVLRRQIAQPDETLAVGALLAVVVEGEASDDEIDAVVQRFQAEFVPGDGAEQDSGPAPHKLELDGRRVRYFDLGEGGTPLVLVHGFCGDLNNWMFNHPALAAERRVIALDLPGHGESDKQLQGGDVDELSHSVLALLDHLDLGRVHLAGHSMGGAVVLNLARLAPTRVQSLCLIASAGLGREINGGYLQGIVAAANRNALKPQMSQLFSDPGLVTRQMLEDMLKFKRLEGVESALHQQAAALANGDVQRHDLRPVVAQQPTLVLWGSDDAIIPATHVDGLPAEVEIFPGQGHMVQLEAAEQVNARLLAFLRAH</sequence>
<protein>
    <submittedName>
        <fullName evidence="3">Acetoin dehydrogenase dihydrolipoyllysine-residue acetyltransferase subunit</fullName>
        <ecNumber evidence="3">2.3.1.12</ecNumber>
    </submittedName>
</protein>
<dbReference type="GO" id="GO:0016020">
    <property type="term" value="C:membrane"/>
    <property type="evidence" value="ECO:0007669"/>
    <property type="project" value="TreeGrafter"/>
</dbReference>
<evidence type="ECO:0000259" key="2">
    <source>
        <dbReference type="PROSITE" id="PS50968"/>
    </source>
</evidence>
<dbReference type="InterPro" id="IPR050266">
    <property type="entry name" value="AB_hydrolase_sf"/>
</dbReference>
<gene>
    <name evidence="3" type="ORF">KUO17_05755</name>
</gene>
<evidence type="ECO:0000313" key="3">
    <source>
        <dbReference type="EMBL" id="MBV6286546.1"/>
    </source>
</evidence>
<dbReference type="AlphaFoldDB" id="A0A9Q2XGC9"/>
<proteinExistence type="predicted"/>
<keyword evidence="4" id="KW-1185">Reference proteome</keyword>
<dbReference type="Proteomes" id="UP001106592">
    <property type="component" value="Unassembled WGS sequence"/>
</dbReference>
<comment type="cofactor">
    <cofactor evidence="1">
        <name>(R)-lipoate</name>
        <dbReference type="ChEBI" id="CHEBI:83088"/>
    </cofactor>
</comment>
<dbReference type="CDD" id="cd06849">
    <property type="entry name" value="lipoyl_domain"/>
    <property type="match status" value="1"/>
</dbReference>